<dbReference type="EMBL" id="CAAALY010019516">
    <property type="protein sequence ID" value="VEL13954.1"/>
    <property type="molecule type" value="Genomic_DNA"/>
</dbReference>
<dbReference type="Proteomes" id="UP000784294">
    <property type="component" value="Unassembled WGS sequence"/>
</dbReference>
<gene>
    <name evidence="1" type="ORF">PXEA_LOCUS7394</name>
</gene>
<evidence type="ECO:0000313" key="2">
    <source>
        <dbReference type="Proteomes" id="UP000784294"/>
    </source>
</evidence>
<keyword evidence="2" id="KW-1185">Reference proteome</keyword>
<evidence type="ECO:0008006" key="3">
    <source>
        <dbReference type="Google" id="ProtNLM"/>
    </source>
</evidence>
<sequence>MGRMTSESPSQVVHAQRVYSCGSAGRCLRRVVELRVSPIEGCRCQVRLRERSEACCCPTVMAEVQTAEVSGRRCDEQKGVLIRSLVNWRLHAGTCWPIIRERYEPIGGHEYRRASGEEPSLWLATLAEGVDLSTFGGSLLPNGSVSPQSQESQGEVDMAFLKLNYELAKFCAGRESTTSLGACTHGLQKHLVTSTRRSGCICQVEKRIILKPCFCNTLTAVEVIFLVDESVSARQPDYPEGVRQLLRRVILLFDKAASGNGQANNYRFALVKYASHPSVLLNLDEFAPASLVGRKSENGSFGAGKFVLHVDKMGYLGRMSNLGNAFQLVREQNFPLLLITHGVCVNYQDQQAFFHSDFACAASRDDE</sequence>
<reference evidence="1" key="1">
    <citation type="submission" date="2018-11" db="EMBL/GenBank/DDBJ databases">
        <authorList>
            <consortium name="Pathogen Informatics"/>
        </authorList>
    </citation>
    <scope>NUCLEOTIDE SEQUENCE</scope>
</reference>
<accession>A0A3S4ZKQ6</accession>
<proteinExistence type="predicted"/>
<dbReference type="SUPFAM" id="SSF53300">
    <property type="entry name" value="vWA-like"/>
    <property type="match status" value="1"/>
</dbReference>
<comment type="caution">
    <text evidence="1">The sequence shown here is derived from an EMBL/GenBank/DDBJ whole genome shotgun (WGS) entry which is preliminary data.</text>
</comment>
<evidence type="ECO:0000313" key="1">
    <source>
        <dbReference type="EMBL" id="VEL13954.1"/>
    </source>
</evidence>
<organism evidence="1 2">
    <name type="scientific">Protopolystoma xenopodis</name>
    <dbReference type="NCBI Taxonomy" id="117903"/>
    <lineage>
        <taxon>Eukaryota</taxon>
        <taxon>Metazoa</taxon>
        <taxon>Spiralia</taxon>
        <taxon>Lophotrochozoa</taxon>
        <taxon>Platyhelminthes</taxon>
        <taxon>Monogenea</taxon>
        <taxon>Polyopisthocotylea</taxon>
        <taxon>Polystomatidea</taxon>
        <taxon>Polystomatidae</taxon>
        <taxon>Protopolystoma</taxon>
    </lineage>
</organism>
<protein>
    <recommendedName>
        <fullName evidence="3">VWFA domain-containing protein</fullName>
    </recommendedName>
</protein>
<dbReference type="Gene3D" id="3.40.50.410">
    <property type="entry name" value="von Willebrand factor, type A domain"/>
    <property type="match status" value="1"/>
</dbReference>
<dbReference type="AlphaFoldDB" id="A0A3S4ZKQ6"/>
<dbReference type="OrthoDB" id="6285963at2759"/>
<dbReference type="InterPro" id="IPR036465">
    <property type="entry name" value="vWFA_dom_sf"/>
</dbReference>
<name>A0A3S4ZKQ6_9PLAT</name>